<proteinExistence type="predicted"/>
<gene>
    <name evidence="7" type="primary">lacI_6</name>
    <name evidence="7" type="ORF">Cco03nite_51770</name>
</gene>
<dbReference type="SUPFAM" id="SSF47413">
    <property type="entry name" value="lambda repressor-like DNA-binding domains"/>
    <property type="match status" value="1"/>
</dbReference>
<evidence type="ECO:0000256" key="3">
    <source>
        <dbReference type="ARBA" id="ARBA00023163"/>
    </source>
</evidence>
<dbReference type="PANTHER" id="PTHR30146:SF153">
    <property type="entry name" value="LACTOSE OPERON REPRESSOR"/>
    <property type="match status" value="1"/>
</dbReference>
<evidence type="ECO:0000313" key="7">
    <source>
        <dbReference type="EMBL" id="GIG08477.1"/>
    </source>
</evidence>
<dbReference type="AlphaFoldDB" id="A0A8J3P970"/>
<dbReference type="Gene3D" id="1.10.260.40">
    <property type="entry name" value="lambda repressor-like DNA-binding domains"/>
    <property type="match status" value="1"/>
</dbReference>
<comment type="caution">
    <text evidence="7">The sequence shown here is derived from an EMBL/GenBank/DDBJ whole genome shotgun (WGS) entry which is preliminary data.</text>
</comment>
<name>A0A8J3P970_9ACTN</name>
<dbReference type="InterPro" id="IPR046335">
    <property type="entry name" value="LacI/GalR-like_sensor"/>
</dbReference>
<evidence type="ECO:0000256" key="1">
    <source>
        <dbReference type="ARBA" id="ARBA00023015"/>
    </source>
</evidence>
<dbReference type="Gene3D" id="3.40.50.2300">
    <property type="match status" value="2"/>
</dbReference>
<evidence type="ECO:0000256" key="4">
    <source>
        <dbReference type="SAM" id="MobiDB-lite"/>
    </source>
</evidence>
<feature type="region of interest" description="Disordered" evidence="4">
    <location>
        <begin position="330"/>
        <end position="366"/>
    </location>
</feature>
<dbReference type="RefSeq" id="WP_203694787.1">
    <property type="nucleotide sequence ID" value="NZ_BONI01000048.1"/>
</dbReference>
<keyword evidence="2" id="KW-0238">DNA-binding</keyword>
<dbReference type="InterPro" id="IPR000843">
    <property type="entry name" value="HTH_LacI"/>
</dbReference>
<dbReference type="EMBL" id="BONI01000048">
    <property type="protein sequence ID" value="GIG08477.1"/>
    <property type="molecule type" value="Genomic_DNA"/>
</dbReference>
<protein>
    <submittedName>
        <fullName evidence="7">LacI family transcriptional regulator</fullName>
    </submittedName>
</protein>
<dbReference type="SMART" id="SM00354">
    <property type="entry name" value="HTH_LACI"/>
    <property type="match status" value="1"/>
</dbReference>
<dbReference type="InterPro" id="IPR001387">
    <property type="entry name" value="Cro/C1-type_HTH"/>
</dbReference>
<dbReference type="GO" id="GO:0003700">
    <property type="term" value="F:DNA-binding transcription factor activity"/>
    <property type="evidence" value="ECO:0007669"/>
    <property type="project" value="TreeGrafter"/>
</dbReference>
<dbReference type="InterPro" id="IPR028082">
    <property type="entry name" value="Peripla_BP_I"/>
</dbReference>
<keyword evidence="1" id="KW-0805">Transcription regulation</keyword>
<dbReference type="PANTHER" id="PTHR30146">
    <property type="entry name" value="LACI-RELATED TRANSCRIPTIONAL REPRESSOR"/>
    <property type="match status" value="1"/>
</dbReference>
<dbReference type="SUPFAM" id="SSF53822">
    <property type="entry name" value="Periplasmic binding protein-like I"/>
    <property type="match status" value="1"/>
</dbReference>
<dbReference type="InterPro" id="IPR010982">
    <property type="entry name" value="Lambda_DNA-bd_dom_sf"/>
</dbReference>
<sequence length="366" mass="37908">MRVTIADVARLAGVSKATVSRVLNGRPDVDGATQARIEEIMAETGYVPSSRAVDLARGRTRTVGVLAPTLRTAWMPELLQGVADVVEPSGYGLLLHSAAGGGPALERFAASVRGHAVDGVLAVDPGAALDHLRDLHRQGLPVVVVDTVGARAPLPSVGADYADGGRRAAELLLAAGRLRLAMITGPAEEPTGAACADGFADLLTGTGAVLRASHVTEADGTEQGGYDAVQRLLRARLFFDGLFAHGDAMAAGALRALQEAGRQVPGEVAVVGFGDVPPAAYTVPALTTVRVPWEEMGGAAARSLIDRLRGEPGSDEPEVFETSLVIRGSTPPVGRIPGQRNRRAARTAELPAFRTSALATEPVPEL</sequence>
<evidence type="ECO:0000259" key="6">
    <source>
        <dbReference type="PROSITE" id="PS50943"/>
    </source>
</evidence>
<keyword evidence="8" id="KW-1185">Reference proteome</keyword>
<keyword evidence="3" id="KW-0804">Transcription</keyword>
<dbReference type="PROSITE" id="PS50943">
    <property type="entry name" value="HTH_CROC1"/>
    <property type="match status" value="1"/>
</dbReference>
<dbReference type="PROSITE" id="PS00356">
    <property type="entry name" value="HTH_LACI_1"/>
    <property type="match status" value="1"/>
</dbReference>
<evidence type="ECO:0000313" key="8">
    <source>
        <dbReference type="Proteomes" id="UP000630887"/>
    </source>
</evidence>
<organism evidence="7 8">
    <name type="scientific">Catellatospora coxensis</name>
    <dbReference type="NCBI Taxonomy" id="310354"/>
    <lineage>
        <taxon>Bacteria</taxon>
        <taxon>Bacillati</taxon>
        <taxon>Actinomycetota</taxon>
        <taxon>Actinomycetes</taxon>
        <taxon>Micromonosporales</taxon>
        <taxon>Micromonosporaceae</taxon>
        <taxon>Catellatospora</taxon>
    </lineage>
</organism>
<dbReference type="PROSITE" id="PS50932">
    <property type="entry name" value="HTH_LACI_2"/>
    <property type="match status" value="1"/>
</dbReference>
<evidence type="ECO:0000259" key="5">
    <source>
        <dbReference type="PROSITE" id="PS50932"/>
    </source>
</evidence>
<accession>A0A8J3P970</accession>
<dbReference type="Proteomes" id="UP000630887">
    <property type="component" value="Unassembled WGS sequence"/>
</dbReference>
<dbReference type="CDD" id="cd01392">
    <property type="entry name" value="HTH_LacI"/>
    <property type="match status" value="1"/>
</dbReference>
<reference evidence="7 8" key="1">
    <citation type="submission" date="2021-01" db="EMBL/GenBank/DDBJ databases">
        <title>Whole genome shotgun sequence of Catellatospora coxensis NBRC 107359.</title>
        <authorList>
            <person name="Komaki H."/>
            <person name="Tamura T."/>
        </authorList>
    </citation>
    <scope>NUCLEOTIDE SEQUENCE [LARGE SCALE GENOMIC DNA]</scope>
    <source>
        <strain evidence="7 8">NBRC 107359</strain>
    </source>
</reference>
<feature type="domain" description="HTH cro/C1-type" evidence="6">
    <location>
        <begin position="4"/>
        <end position="47"/>
    </location>
</feature>
<dbReference type="Pfam" id="PF00356">
    <property type="entry name" value="LacI"/>
    <property type="match status" value="1"/>
</dbReference>
<dbReference type="PRINTS" id="PR00036">
    <property type="entry name" value="HTHLACI"/>
</dbReference>
<feature type="domain" description="HTH lacI-type" evidence="5">
    <location>
        <begin position="3"/>
        <end position="57"/>
    </location>
</feature>
<dbReference type="Pfam" id="PF13377">
    <property type="entry name" value="Peripla_BP_3"/>
    <property type="match status" value="1"/>
</dbReference>
<evidence type="ECO:0000256" key="2">
    <source>
        <dbReference type="ARBA" id="ARBA00023125"/>
    </source>
</evidence>
<dbReference type="GO" id="GO:0000976">
    <property type="term" value="F:transcription cis-regulatory region binding"/>
    <property type="evidence" value="ECO:0007669"/>
    <property type="project" value="TreeGrafter"/>
</dbReference>
<dbReference type="CDD" id="cd06267">
    <property type="entry name" value="PBP1_LacI_sugar_binding-like"/>
    <property type="match status" value="1"/>
</dbReference>